<name>A0A6G3ZTH7_9BACL</name>
<comment type="caution">
    <text evidence="1">The sequence shown here is derived from an EMBL/GenBank/DDBJ whole genome shotgun (WGS) entry which is preliminary data.</text>
</comment>
<sequence length="102" mass="12088">MSAMRFLDKFMKRTLFCPICNSELNWFGTVVGKGFQKGELKCVTCDKYFINDSELTETDTPRRRVEHFKQQGFDDKGYQGVPTSYFYKPAWLRKIEKLLRVK</sequence>
<dbReference type="EMBL" id="JAAIKC010000001">
    <property type="protein sequence ID" value="NEW04891.1"/>
    <property type="molecule type" value="Genomic_DNA"/>
</dbReference>
<reference evidence="1" key="1">
    <citation type="submission" date="2020-02" db="EMBL/GenBank/DDBJ databases">
        <authorList>
            <person name="Shen X.-R."/>
            <person name="Zhang Y.-X."/>
        </authorList>
    </citation>
    <scope>NUCLEOTIDE SEQUENCE</scope>
    <source>
        <strain evidence="1">SYP-B3998</strain>
    </source>
</reference>
<proteinExistence type="predicted"/>
<dbReference type="AlphaFoldDB" id="A0A6G3ZTH7"/>
<gene>
    <name evidence="1" type="ORF">GK047_02520</name>
</gene>
<accession>A0A6G3ZTH7</accession>
<evidence type="ECO:0000313" key="1">
    <source>
        <dbReference type="EMBL" id="NEW04891.1"/>
    </source>
</evidence>
<protein>
    <submittedName>
        <fullName evidence="1">Uncharacterized protein</fullName>
    </submittedName>
</protein>
<organism evidence="1">
    <name type="scientific">Paenibacillus sp. SYP-B3998</name>
    <dbReference type="NCBI Taxonomy" id="2678564"/>
    <lineage>
        <taxon>Bacteria</taxon>
        <taxon>Bacillati</taxon>
        <taxon>Bacillota</taxon>
        <taxon>Bacilli</taxon>
        <taxon>Bacillales</taxon>
        <taxon>Paenibacillaceae</taxon>
        <taxon>Paenibacillus</taxon>
    </lineage>
</organism>
<dbReference type="RefSeq" id="WP_163940757.1">
    <property type="nucleotide sequence ID" value="NZ_JAAIKC010000001.1"/>
</dbReference>